<comment type="caution">
    <text evidence="1">The sequence shown here is derived from an EMBL/GenBank/DDBJ whole genome shotgun (WGS) entry which is preliminary data.</text>
</comment>
<dbReference type="Proteomes" id="UP001519460">
    <property type="component" value="Unassembled WGS sequence"/>
</dbReference>
<evidence type="ECO:0000313" key="2">
    <source>
        <dbReference type="Proteomes" id="UP001519460"/>
    </source>
</evidence>
<accession>A0ABD0JUN0</accession>
<organism evidence="1 2">
    <name type="scientific">Batillaria attramentaria</name>
    <dbReference type="NCBI Taxonomy" id="370345"/>
    <lineage>
        <taxon>Eukaryota</taxon>
        <taxon>Metazoa</taxon>
        <taxon>Spiralia</taxon>
        <taxon>Lophotrochozoa</taxon>
        <taxon>Mollusca</taxon>
        <taxon>Gastropoda</taxon>
        <taxon>Caenogastropoda</taxon>
        <taxon>Sorbeoconcha</taxon>
        <taxon>Cerithioidea</taxon>
        <taxon>Batillariidae</taxon>
        <taxon>Batillaria</taxon>
    </lineage>
</organism>
<sequence length="94" mass="10947">QLLKELETERERRWKAEQAARKLADHVKEIQTKQEKCRFRKKRDCNQHQAFAFPRESPTQIGMTRECDADFVERLSLGTAALVSPYRGPSSNSL</sequence>
<dbReference type="EMBL" id="JACVVK020000327">
    <property type="protein sequence ID" value="KAK7478394.1"/>
    <property type="molecule type" value="Genomic_DNA"/>
</dbReference>
<reference evidence="1 2" key="1">
    <citation type="journal article" date="2023" name="Sci. Data">
        <title>Genome assembly of the Korean intertidal mud-creeper Batillaria attramentaria.</title>
        <authorList>
            <person name="Patra A.K."/>
            <person name="Ho P.T."/>
            <person name="Jun S."/>
            <person name="Lee S.J."/>
            <person name="Kim Y."/>
            <person name="Won Y.J."/>
        </authorList>
    </citation>
    <scope>NUCLEOTIDE SEQUENCE [LARGE SCALE GENOMIC DNA]</scope>
    <source>
        <strain evidence="1">Wonlab-2016</strain>
    </source>
</reference>
<proteinExistence type="predicted"/>
<name>A0ABD0JUN0_9CAEN</name>
<protein>
    <submittedName>
        <fullName evidence="1">Uncharacterized protein</fullName>
    </submittedName>
</protein>
<gene>
    <name evidence="1" type="ORF">BaRGS_00030398</name>
</gene>
<keyword evidence="2" id="KW-1185">Reference proteome</keyword>
<feature type="non-terminal residue" evidence="1">
    <location>
        <position position="1"/>
    </location>
</feature>
<evidence type="ECO:0000313" key="1">
    <source>
        <dbReference type="EMBL" id="KAK7478394.1"/>
    </source>
</evidence>
<dbReference type="AlphaFoldDB" id="A0ABD0JUN0"/>